<gene>
    <name evidence="2" type="ORF">OSB04_000368</name>
</gene>
<dbReference type="AlphaFoldDB" id="A0AA38U790"/>
<comment type="caution">
    <text evidence="2">The sequence shown here is derived from an EMBL/GenBank/DDBJ whole genome shotgun (WGS) entry which is preliminary data.</text>
</comment>
<protein>
    <submittedName>
        <fullName evidence="2">Uncharacterized protein</fullName>
    </submittedName>
</protein>
<sequence>MITRSKLVEQLRDSQIRSQHKWSPLVIFSPKPNLSTWVDVAVAILWATLFVVLVTSSYMTLYFRHFWLSFAIICLGILIPIRLRISRQTIARKKDRRLLLPLSM</sequence>
<keyword evidence="1" id="KW-0812">Transmembrane</keyword>
<dbReference type="PANTHER" id="PTHR34936">
    <property type="entry name" value="EXPRESSED PROTEIN"/>
    <property type="match status" value="1"/>
</dbReference>
<evidence type="ECO:0000313" key="2">
    <source>
        <dbReference type="EMBL" id="KAJ9564402.1"/>
    </source>
</evidence>
<reference evidence="2" key="1">
    <citation type="submission" date="2023-03" db="EMBL/GenBank/DDBJ databases">
        <title>Chromosome-scale reference genome and RAD-based genetic map of yellow starthistle (Centaurea solstitialis) reveal putative structural variation and QTLs associated with invader traits.</title>
        <authorList>
            <person name="Reatini B."/>
            <person name="Cang F.A."/>
            <person name="Jiang Q."/>
            <person name="Mckibben M.T.W."/>
            <person name="Barker M.S."/>
            <person name="Rieseberg L.H."/>
            <person name="Dlugosch K.M."/>
        </authorList>
    </citation>
    <scope>NUCLEOTIDE SEQUENCE</scope>
    <source>
        <strain evidence="2">CAN-66</strain>
        <tissue evidence="2">Leaf</tissue>
    </source>
</reference>
<accession>A0AA38U790</accession>
<evidence type="ECO:0000256" key="1">
    <source>
        <dbReference type="SAM" id="Phobius"/>
    </source>
</evidence>
<proteinExistence type="predicted"/>
<feature type="transmembrane region" description="Helical" evidence="1">
    <location>
        <begin position="37"/>
        <end position="59"/>
    </location>
</feature>
<evidence type="ECO:0000313" key="3">
    <source>
        <dbReference type="Proteomes" id="UP001172457"/>
    </source>
</evidence>
<name>A0AA38U790_9ASTR</name>
<organism evidence="2 3">
    <name type="scientific">Centaurea solstitialis</name>
    <name type="common">yellow star-thistle</name>
    <dbReference type="NCBI Taxonomy" id="347529"/>
    <lineage>
        <taxon>Eukaryota</taxon>
        <taxon>Viridiplantae</taxon>
        <taxon>Streptophyta</taxon>
        <taxon>Embryophyta</taxon>
        <taxon>Tracheophyta</taxon>
        <taxon>Spermatophyta</taxon>
        <taxon>Magnoliopsida</taxon>
        <taxon>eudicotyledons</taxon>
        <taxon>Gunneridae</taxon>
        <taxon>Pentapetalae</taxon>
        <taxon>asterids</taxon>
        <taxon>campanulids</taxon>
        <taxon>Asterales</taxon>
        <taxon>Asteraceae</taxon>
        <taxon>Carduoideae</taxon>
        <taxon>Cardueae</taxon>
        <taxon>Centaureinae</taxon>
        <taxon>Centaurea</taxon>
    </lineage>
</organism>
<keyword evidence="1" id="KW-0472">Membrane</keyword>
<keyword evidence="1" id="KW-1133">Transmembrane helix</keyword>
<dbReference type="EMBL" id="JARYMX010000001">
    <property type="protein sequence ID" value="KAJ9564402.1"/>
    <property type="molecule type" value="Genomic_DNA"/>
</dbReference>
<feature type="transmembrane region" description="Helical" evidence="1">
    <location>
        <begin position="65"/>
        <end position="85"/>
    </location>
</feature>
<keyword evidence="3" id="KW-1185">Reference proteome</keyword>
<dbReference type="PANTHER" id="PTHR34936:SF2">
    <property type="entry name" value="EXPRESSED PROTEIN"/>
    <property type="match status" value="1"/>
</dbReference>
<dbReference type="Proteomes" id="UP001172457">
    <property type="component" value="Chromosome 1"/>
</dbReference>